<reference evidence="2 3" key="1">
    <citation type="submission" date="2017-06" db="EMBL/GenBank/DDBJ databases">
        <authorList>
            <consortium name="Pathogen Informatics"/>
        </authorList>
    </citation>
    <scope>NUCLEOTIDE SEQUENCE [LARGE SCALE GENOMIC DNA]</scope>
    <source>
        <strain evidence="2 3">NCTC13490</strain>
    </source>
</reference>
<keyword evidence="1" id="KW-1133">Transmembrane helix</keyword>
<proteinExistence type="predicted"/>
<keyword evidence="1" id="KW-0812">Transmembrane</keyword>
<dbReference type="AlphaFoldDB" id="A0A239X5D0"/>
<keyword evidence="3" id="KW-1185">Reference proteome</keyword>
<organism evidence="2 3">
    <name type="scientific">Chryseobacterium taklimakanense</name>
    <dbReference type="NCBI Taxonomy" id="536441"/>
    <lineage>
        <taxon>Bacteria</taxon>
        <taxon>Pseudomonadati</taxon>
        <taxon>Bacteroidota</taxon>
        <taxon>Flavobacteriia</taxon>
        <taxon>Flavobacteriales</taxon>
        <taxon>Weeksellaceae</taxon>
        <taxon>Chryseobacterium group</taxon>
        <taxon>Chryseobacterium</taxon>
    </lineage>
</organism>
<evidence type="ECO:0000256" key="1">
    <source>
        <dbReference type="SAM" id="Phobius"/>
    </source>
</evidence>
<sequence>MSIDDFLWKCPYKKYLGIECFGCGAQTALLELLKGNFSKAFQIYPAIYTLIVLSIVGLLYFLTKKKKYQKLILPLIFLNVLIIVVQYFLH</sequence>
<feature type="transmembrane region" description="Helical" evidence="1">
    <location>
        <begin position="71"/>
        <end position="89"/>
    </location>
</feature>
<dbReference type="EMBL" id="LT906465">
    <property type="protein sequence ID" value="SNV41951.1"/>
    <property type="molecule type" value="Genomic_DNA"/>
</dbReference>
<keyword evidence="1" id="KW-0472">Membrane</keyword>
<evidence type="ECO:0000313" key="2">
    <source>
        <dbReference type="EMBL" id="SNV41951.1"/>
    </source>
</evidence>
<dbReference type="Pfam" id="PF10825">
    <property type="entry name" value="DUF2752"/>
    <property type="match status" value="1"/>
</dbReference>
<dbReference type="KEGG" id="ctak:4412677_01000"/>
<dbReference type="Proteomes" id="UP000215196">
    <property type="component" value="Chromosome 1"/>
</dbReference>
<gene>
    <name evidence="2" type="ORF">SAMEA4412677_01000</name>
</gene>
<dbReference type="RefSeq" id="WP_095070998.1">
    <property type="nucleotide sequence ID" value="NZ_LT906465.1"/>
</dbReference>
<feature type="transmembrane region" description="Helical" evidence="1">
    <location>
        <begin position="43"/>
        <end position="62"/>
    </location>
</feature>
<evidence type="ECO:0000313" key="3">
    <source>
        <dbReference type="Proteomes" id="UP000215196"/>
    </source>
</evidence>
<accession>A0A239X5D0</accession>
<name>A0A239X5D0_9FLAO</name>
<protein>
    <submittedName>
        <fullName evidence="2">Protein of uncharacterized function (DUF2752)</fullName>
    </submittedName>
</protein>
<dbReference type="InterPro" id="IPR021215">
    <property type="entry name" value="DUF2752"/>
</dbReference>